<feature type="region of interest" description="Disordered" evidence="3">
    <location>
        <begin position="84"/>
        <end position="108"/>
    </location>
</feature>
<evidence type="ECO:0000313" key="5">
    <source>
        <dbReference type="EMBL" id="GFH06706.1"/>
    </source>
</evidence>
<feature type="domain" description="RRM" evidence="4">
    <location>
        <begin position="115"/>
        <end position="188"/>
    </location>
</feature>
<dbReference type="InterPro" id="IPR000504">
    <property type="entry name" value="RRM_dom"/>
</dbReference>
<evidence type="ECO:0000256" key="3">
    <source>
        <dbReference type="SAM" id="MobiDB-lite"/>
    </source>
</evidence>
<name>A0A699YI84_HAELA</name>
<evidence type="ECO:0000256" key="1">
    <source>
        <dbReference type="ARBA" id="ARBA00022884"/>
    </source>
</evidence>
<protein>
    <recommendedName>
        <fullName evidence="4">RRM domain-containing protein</fullName>
    </recommendedName>
</protein>
<dbReference type="InterPro" id="IPR052462">
    <property type="entry name" value="SLIRP/GR-RBP-like"/>
</dbReference>
<dbReference type="PANTHER" id="PTHR48027">
    <property type="entry name" value="HETEROGENEOUS NUCLEAR RIBONUCLEOPROTEIN 87F-RELATED"/>
    <property type="match status" value="1"/>
</dbReference>
<keyword evidence="1 2" id="KW-0694">RNA-binding</keyword>
<feature type="region of interest" description="Disordered" evidence="3">
    <location>
        <begin position="190"/>
        <end position="213"/>
    </location>
</feature>
<dbReference type="Pfam" id="PF00076">
    <property type="entry name" value="RRM_1"/>
    <property type="match status" value="1"/>
</dbReference>
<dbReference type="GO" id="GO:0003723">
    <property type="term" value="F:RNA binding"/>
    <property type="evidence" value="ECO:0007669"/>
    <property type="project" value="UniProtKB-UniRule"/>
</dbReference>
<accession>A0A699YI84</accession>
<dbReference type="InterPro" id="IPR012677">
    <property type="entry name" value="Nucleotide-bd_a/b_plait_sf"/>
</dbReference>
<dbReference type="SUPFAM" id="SSF54928">
    <property type="entry name" value="RNA-binding domain, RBD"/>
    <property type="match status" value="2"/>
</dbReference>
<sequence>MYASTCGSTVGSLYNDELAARFDSNSCFILAPSGQLGWPNDAILVSMAARQSMTRQQVPASSPAGTTHSEWDANAFLKSKQAGQSLPPADADLGRLHPGRPRGTPMDEQGVAGSRCFVVCGKNVTGEELQAAFAPYGAVESVKVVRDKGVAYVKYDKASQAALAIEDLNGAVLNDGRGPKLKVLLAEAPSARNAAPQPRQHPGTELSSDPDNVPPRSRLFLVVPKSADPQLLQVHGAFTVQCTTQRNEKGLTSGGSTPPITLNPYPLLTLCSMCCLQDHVCGFPDLEYCKTDLVATKGVAFCKFSKSSSALKALEAIAEDGMLAGYRVKVMLAEPKTKRVRTDMSQQDIMQPSWATTWATWTISNFRWGIAGGHLSEYSSLPGLSGLAGNLNNFNAALASNMSSLAADMHLNTQGLNFSGSGELRPMSASASPMSPNNMSGMPLSKQRLFIVVHKGVPEEMLARLFRRFPGMEYCDLKKDRATGRSKVRPGSCKPTHHWHGQLTN</sequence>
<dbReference type="InterPro" id="IPR035979">
    <property type="entry name" value="RBD_domain_sf"/>
</dbReference>
<evidence type="ECO:0000256" key="2">
    <source>
        <dbReference type="PROSITE-ProRule" id="PRU00176"/>
    </source>
</evidence>
<reference evidence="5 6" key="1">
    <citation type="submission" date="2020-02" db="EMBL/GenBank/DDBJ databases">
        <title>Draft genome sequence of Haematococcus lacustris strain NIES-144.</title>
        <authorList>
            <person name="Morimoto D."/>
            <person name="Nakagawa S."/>
            <person name="Yoshida T."/>
            <person name="Sawayama S."/>
        </authorList>
    </citation>
    <scope>NUCLEOTIDE SEQUENCE [LARGE SCALE GENOMIC DNA]</scope>
    <source>
        <strain evidence="5 6">NIES-144</strain>
    </source>
</reference>
<comment type="caution">
    <text evidence="5">The sequence shown here is derived from an EMBL/GenBank/DDBJ whole genome shotgun (WGS) entry which is preliminary data.</text>
</comment>
<feature type="compositionally biased region" description="Basic residues" evidence="3">
    <location>
        <begin position="495"/>
        <end position="505"/>
    </location>
</feature>
<feature type="region of interest" description="Disordered" evidence="3">
    <location>
        <begin position="483"/>
        <end position="505"/>
    </location>
</feature>
<dbReference type="Proteomes" id="UP000485058">
    <property type="component" value="Unassembled WGS sequence"/>
</dbReference>
<dbReference type="PROSITE" id="PS50102">
    <property type="entry name" value="RRM"/>
    <property type="match status" value="1"/>
</dbReference>
<keyword evidence="6" id="KW-1185">Reference proteome</keyword>
<dbReference type="EMBL" id="BLLF01000052">
    <property type="protein sequence ID" value="GFH06706.1"/>
    <property type="molecule type" value="Genomic_DNA"/>
</dbReference>
<gene>
    <name evidence="5" type="ORF">HaLaN_01378</name>
</gene>
<dbReference type="AlphaFoldDB" id="A0A699YI84"/>
<dbReference type="SMART" id="SM00360">
    <property type="entry name" value="RRM"/>
    <property type="match status" value="1"/>
</dbReference>
<evidence type="ECO:0000313" key="6">
    <source>
        <dbReference type="Proteomes" id="UP000485058"/>
    </source>
</evidence>
<proteinExistence type="predicted"/>
<evidence type="ECO:0000259" key="4">
    <source>
        <dbReference type="PROSITE" id="PS50102"/>
    </source>
</evidence>
<organism evidence="5 6">
    <name type="scientific">Haematococcus lacustris</name>
    <name type="common">Green alga</name>
    <name type="synonym">Haematococcus pluvialis</name>
    <dbReference type="NCBI Taxonomy" id="44745"/>
    <lineage>
        <taxon>Eukaryota</taxon>
        <taxon>Viridiplantae</taxon>
        <taxon>Chlorophyta</taxon>
        <taxon>core chlorophytes</taxon>
        <taxon>Chlorophyceae</taxon>
        <taxon>CS clade</taxon>
        <taxon>Chlamydomonadales</taxon>
        <taxon>Haematococcaceae</taxon>
        <taxon>Haematococcus</taxon>
    </lineage>
</organism>
<dbReference type="Gene3D" id="3.30.70.330">
    <property type="match status" value="1"/>
</dbReference>